<name>A0ACC2S0H7_9FUNG</name>
<accession>A0ACC2S0H7</accession>
<proteinExistence type="predicted"/>
<sequence>MGLEGSKHLYKAAANWFTTWVGSQTDNHLYNWEEFKADITQKFCVTESLQDIAIQLIYLPQKTTVTA</sequence>
<keyword evidence="2" id="KW-1185">Reference proteome</keyword>
<evidence type="ECO:0000313" key="1">
    <source>
        <dbReference type="EMBL" id="KAJ9055869.1"/>
    </source>
</evidence>
<gene>
    <name evidence="1" type="ORF">DSO57_1038849</name>
</gene>
<organism evidence="1 2">
    <name type="scientific">Entomophthora muscae</name>
    <dbReference type="NCBI Taxonomy" id="34485"/>
    <lineage>
        <taxon>Eukaryota</taxon>
        <taxon>Fungi</taxon>
        <taxon>Fungi incertae sedis</taxon>
        <taxon>Zoopagomycota</taxon>
        <taxon>Entomophthoromycotina</taxon>
        <taxon>Entomophthoromycetes</taxon>
        <taxon>Entomophthorales</taxon>
        <taxon>Entomophthoraceae</taxon>
        <taxon>Entomophthora</taxon>
    </lineage>
</organism>
<dbReference type="Proteomes" id="UP001165960">
    <property type="component" value="Unassembled WGS sequence"/>
</dbReference>
<evidence type="ECO:0000313" key="2">
    <source>
        <dbReference type="Proteomes" id="UP001165960"/>
    </source>
</evidence>
<comment type="caution">
    <text evidence="1">The sequence shown here is derived from an EMBL/GenBank/DDBJ whole genome shotgun (WGS) entry which is preliminary data.</text>
</comment>
<protein>
    <submittedName>
        <fullName evidence="1">Uncharacterized protein</fullName>
    </submittedName>
</protein>
<reference evidence="1" key="1">
    <citation type="submission" date="2022-04" db="EMBL/GenBank/DDBJ databases">
        <title>Genome of the entomopathogenic fungus Entomophthora muscae.</title>
        <authorList>
            <person name="Elya C."/>
            <person name="Lovett B.R."/>
            <person name="Lee E."/>
            <person name="Macias A.M."/>
            <person name="Hajek A.E."/>
            <person name="De Bivort B.L."/>
            <person name="Kasson M.T."/>
            <person name="De Fine Licht H.H."/>
            <person name="Stajich J.E."/>
        </authorList>
    </citation>
    <scope>NUCLEOTIDE SEQUENCE</scope>
    <source>
        <strain evidence="1">Berkeley</strain>
    </source>
</reference>
<dbReference type="EMBL" id="QTSX02006218">
    <property type="protein sequence ID" value="KAJ9055869.1"/>
    <property type="molecule type" value="Genomic_DNA"/>
</dbReference>